<dbReference type="GO" id="GO:0000775">
    <property type="term" value="C:chromosome, centromeric region"/>
    <property type="evidence" value="ECO:0007669"/>
    <property type="project" value="TreeGrafter"/>
</dbReference>
<keyword evidence="2" id="KW-0235">DNA replication</keyword>
<reference evidence="3 4" key="1">
    <citation type="submission" date="2023-03" db="EMBL/GenBank/DDBJ databases">
        <title>Mating type loci evolution in Malassezia.</title>
        <authorList>
            <person name="Coelho M.A."/>
        </authorList>
    </citation>
    <scope>NUCLEOTIDE SEQUENCE [LARGE SCALE GENOMIC DNA]</scope>
    <source>
        <strain evidence="3 4">CBS 13387</strain>
    </source>
</reference>
<evidence type="ECO:0000256" key="1">
    <source>
        <dbReference type="ARBA" id="ARBA00007017"/>
    </source>
</evidence>
<comment type="similarity">
    <text evidence="1">Belongs to the DCC1 family.</text>
</comment>
<sequence>MHVPLVTSPAQETYRLLELPPELEAHIEAGPAALHFLGRLSDEAVLVTQDATYAVRQVLQSNSRLLCSVETALDGEVQLRLRENVRETLEVVRTSALLDRLATLLQDDMYMGPADEVDQRHYTPTEVQSIVQASEAELLEGRRAYHILELDGFWRRVAPDVVLDLLRSLLAHLDIFACSPDRVPFARMCDALAPRACRAVAQAVVGDWFCASVPRSLDAPPAYVSLARASIVQFMGRHVLQTHKRMPLRAFLDAWRQEVGQALQADVQLTLLQGHYLLYPPPATMTEASPHTALPPAPAALALADALTIQSFSHTWLPTAPAQRFQELFLMRPQWIREELVPFIAPLATSPSGIESLLLKHGRSLRARWSSTHAQVLLHGQLTPPASSAPVPCTLYQARVKYA</sequence>
<organism evidence="3 4">
    <name type="scientific">Malassezia arunalokei</name>
    <dbReference type="NCBI Taxonomy" id="1514897"/>
    <lineage>
        <taxon>Eukaryota</taxon>
        <taxon>Fungi</taxon>
        <taxon>Dikarya</taxon>
        <taxon>Basidiomycota</taxon>
        <taxon>Ustilaginomycotina</taxon>
        <taxon>Malasseziomycetes</taxon>
        <taxon>Malasseziales</taxon>
        <taxon>Malasseziaceae</taxon>
        <taxon>Malassezia</taxon>
    </lineage>
</organism>
<dbReference type="GO" id="GO:0000785">
    <property type="term" value="C:chromatin"/>
    <property type="evidence" value="ECO:0007669"/>
    <property type="project" value="TreeGrafter"/>
</dbReference>
<dbReference type="InterPro" id="IPR019128">
    <property type="entry name" value="Dcc1"/>
</dbReference>
<keyword evidence="4" id="KW-1185">Reference proteome</keyword>
<dbReference type="GO" id="GO:0031390">
    <property type="term" value="C:Ctf18 RFC-like complex"/>
    <property type="evidence" value="ECO:0007669"/>
    <property type="project" value="InterPro"/>
</dbReference>
<dbReference type="EMBL" id="CP119921">
    <property type="protein sequence ID" value="WFD16915.1"/>
    <property type="molecule type" value="Genomic_DNA"/>
</dbReference>
<dbReference type="PANTHER" id="PTHR13395:SF6">
    <property type="entry name" value="SISTER CHROMATID COHESION PROTEIN DCC1"/>
    <property type="match status" value="1"/>
</dbReference>
<evidence type="ECO:0000313" key="3">
    <source>
        <dbReference type="EMBL" id="WFD16915.1"/>
    </source>
</evidence>
<dbReference type="Proteomes" id="UP001217582">
    <property type="component" value="Chromosome 6"/>
</dbReference>
<name>A0AAJ6CN07_9BASI</name>
<dbReference type="GO" id="GO:0034088">
    <property type="term" value="P:maintenance of mitotic sister chromatid cohesion"/>
    <property type="evidence" value="ECO:0007669"/>
    <property type="project" value="TreeGrafter"/>
</dbReference>
<evidence type="ECO:0000313" key="4">
    <source>
        <dbReference type="Proteomes" id="UP001217582"/>
    </source>
</evidence>
<dbReference type="PANTHER" id="PTHR13395">
    <property type="entry name" value="SISTER CHROMATID COHESION PROTEIN DCC1-RELATED"/>
    <property type="match status" value="1"/>
</dbReference>
<accession>A0AAJ6CN07</accession>
<evidence type="ECO:0000256" key="2">
    <source>
        <dbReference type="ARBA" id="ARBA00022705"/>
    </source>
</evidence>
<dbReference type="Pfam" id="PF09724">
    <property type="entry name" value="Dcc1"/>
    <property type="match status" value="1"/>
</dbReference>
<dbReference type="AlphaFoldDB" id="A0AAJ6CN07"/>
<dbReference type="GO" id="GO:0006260">
    <property type="term" value="P:DNA replication"/>
    <property type="evidence" value="ECO:0007669"/>
    <property type="project" value="UniProtKB-KW"/>
</dbReference>
<proteinExistence type="inferred from homology"/>
<protein>
    <submittedName>
        <fullName evidence="3">Ctf8p and Ctf18p associating protein</fullName>
    </submittedName>
</protein>
<gene>
    <name evidence="3" type="primary">DCC1</name>
    <name evidence="3" type="ORF">MARU1_002959</name>
</gene>